<keyword evidence="2" id="KW-0812">Transmembrane</keyword>
<keyword evidence="2" id="KW-1133">Transmembrane helix</keyword>
<dbReference type="EMBL" id="DS268454">
    <property type="protein sequence ID" value="EFP04425.1"/>
    <property type="molecule type" value="Genomic_DNA"/>
</dbReference>
<dbReference type="SUPFAM" id="SSF57424">
    <property type="entry name" value="LDL receptor-like module"/>
    <property type="match status" value="1"/>
</dbReference>
<dbReference type="STRING" id="31234.E3MLC8"/>
<keyword evidence="4" id="KW-1185">Reference proteome</keyword>
<dbReference type="Gene3D" id="4.10.400.10">
    <property type="entry name" value="Low-density Lipoprotein Receptor"/>
    <property type="match status" value="1"/>
</dbReference>
<sequence length="221" mass="24926">MGSKNREKKRIIKCNIGITGSLRDQIIELLYMIMEKTLGEKQVIEWISSKRWSQAVVVRVQAGYSNSMFSQSCNSYVIVFIGAIVFILALVILGILAPITLTSMLTSSAQRMPPDSTDLSPYSIRHPKFWPKTDKNHFNNLDGIPMPFLFPPNVSTCSGFGFTCTGAVKMIIPSSKRCDGIKDYQDGFDERIARNVNQYFHAVLTSKKIRRRSARPKSSQH</sequence>
<dbReference type="FunFam" id="4.10.400.10:FF:000234">
    <property type="entry name" value="LDL receptor repeat-containing protein egg-1"/>
    <property type="match status" value="1"/>
</dbReference>
<evidence type="ECO:0000256" key="1">
    <source>
        <dbReference type="ARBA" id="ARBA00023157"/>
    </source>
</evidence>
<dbReference type="OrthoDB" id="10062665at2759"/>
<reference evidence="3" key="1">
    <citation type="submission" date="2007-07" db="EMBL/GenBank/DDBJ databases">
        <title>PCAP assembly of the Caenorhabditis remanei genome.</title>
        <authorList>
            <consortium name="The Caenorhabditis remanei Sequencing Consortium"/>
            <person name="Wilson R.K."/>
        </authorList>
    </citation>
    <scope>NUCLEOTIDE SEQUENCE [LARGE SCALE GENOMIC DNA]</scope>
    <source>
        <strain evidence="3">PB4641</strain>
    </source>
</reference>
<keyword evidence="1" id="KW-1015">Disulfide bond</keyword>
<dbReference type="eggNOG" id="KOG1215">
    <property type="taxonomic scope" value="Eukaryota"/>
</dbReference>
<organism evidence="4">
    <name type="scientific">Caenorhabditis remanei</name>
    <name type="common">Caenorhabditis vulgaris</name>
    <dbReference type="NCBI Taxonomy" id="31234"/>
    <lineage>
        <taxon>Eukaryota</taxon>
        <taxon>Metazoa</taxon>
        <taxon>Ecdysozoa</taxon>
        <taxon>Nematoda</taxon>
        <taxon>Chromadorea</taxon>
        <taxon>Rhabditida</taxon>
        <taxon>Rhabditina</taxon>
        <taxon>Rhabditomorpha</taxon>
        <taxon>Rhabditoidea</taxon>
        <taxon>Rhabditidae</taxon>
        <taxon>Peloderinae</taxon>
        <taxon>Caenorhabditis</taxon>
    </lineage>
</organism>
<gene>
    <name evidence="3" type="ORF">CRE_25736</name>
</gene>
<proteinExistence type="predicted"/>
<accession>E3MLC8</accession>
<name>E3MLC8_CAERE</name>
<feature type="transmembrane region" description="Helical" evidence="2">
    <location>
        <begin position="76"/>
        <end position="101"/>
    </location>
</feature>
<dbReference type="HOGENOM" id="CLU_1251680_0_0_1"/>
<dbReference type="InParanoid" id="E3MLC8"/>
<dbReference type="InterPro" id="IPR036055">
    <property type="entry name" value="LDL_receptor-like_sf"/>
</dbReference>
<keyword evidence="2" id="KW-0472">Membrane</keyword>
<evidence type="ECO:0000313" key="3">
    <source>
        <dbReference type="EMBL" id="EFP04425.1"/>
    </source>
</evidence>
<dbReference type="AlphaFoldDB" id="E3MLC8"/>
<evidence type="ECO:0000256" key="2">
    <source>
        <dbReference type="SAM" id="Phobius"/>
    </source>
</evidence>
<evidence type="ECO:0000313" key="4">
    <source>
        <dbReference type="Proteomes" id="UP000008281"/>
    </source>
</evidence>
<protein>
    <submittedName>
        <fullName evidence="3">Uncharacterized protein</fullName>
    </submittedName>
</protein>
<dbReference type="Proteomes" id="UP000008281">
    <property type="component" value="Unassembled WGS sequence"/>
</dbReference>